<comment type="caution">
    <text evidence="11">The sequence shown here is derived from an EMBL/GenBank/DDBJ whole genome shotgun (WGS) entry which is preliminary data.</text>
</comment>
<dbReference type="PROSITE" id="PS00211">
    <property type="entry name" value="ABC_TRANSPORTER_1"/>
    <property type="match status" value="1"/>
</dbReference>
<dbReference type="InterPro" id="IPR050086">
    <property type="entry name" value="MetN_ABC_transporter-like"/>
</dbReference>
<dbReference type="GO" id="GO:0015418">
    <property type="term" value="F:ABC-type quaternary ammonium compound transporting activity"/>
    <property type="evidence" value="ECO:0007669"/>
    <property type="project" value="UniProtKB-EC"/>
</dbReference>
<dbReference type="PANTHER" id="PTHR43166:SF9">
    <property type="entry name" value="GLUTAMATE_ASPARTATE IMPORT ATP-BINDING PROTEIN GLTL"/>
    <property type="match status" value="1"/>
</dbReference>
<evidence type="ECO:0000256" key="6">
    <source>
        <dbReference type="ARBA" id="ARBA00022840"/>
    </source>
</evidence>
<dbReference type="InterPro" id="IPR003439">
    <property type="entry name" value="ABC_transporter-like_ATP-bd"/>
</dbReference>
<keyword evidence="4" id="KW-1003">Cell membrane</keyword>
<dbReference type="EMBL" id="VUMB01000046">
    <property type="protein sequence ID" value="MSS41704.1"/>
    <property type="molecule type" value="Genomic_DNA"/>
</dbReference>
<dbReference type="PANTHER" id="PTHR43166">
    <property type="entry name" value="AMINO ACID IMPORT ATP-BINDING PROTEIN"/>
    <property type="match status" value="1"/>
</dbReference>
<keyword evidence="8" id="KW-0472">Membrane</keyword>
<dbReference type="InterPro" id="IPR027417">
    <property type="entry name" value="P-loop_NTPase"/>
</dbReference>
<dbReference type="SUPFAM" id="SSF52540">
    <property type="entry name" value="P-loop containing nucleoside triphosphate hydrolases"/>
    <property type="match status" value="1"/>
</dbReference>
<evidence type="ECO:0000256" key="4">
    <source>
        <dbReference type="ARBA" id="ARBA00022475"/>
    </source>
</evidence>
<evidence type="ECO:0000256" key="9">
    <source>
        <dbReference type="ARBA" id="ARBA00066388"/>
    </source>
</evidence>
<evidence type="ECO:0000313" key="11">
    <source>
        <dbReference type="EMBL" id="MSS41704.1"/>
    </source>
</evidence>
<sequence>MVQLINVENISKTFGDKVVLNDLSLTIDKKEVVTLIGSSGCGKSTLVRCIAGLESIQKGKITIDNTEVKNVKSVAGKIGMVFQNFNLFPHYTVLDNVSKPLQTIKKMKKSEADELGRELLKKVHLEDQASQYPSTLSGGQKQRVAIARALAMNPEIMIFDEPTSSLDPELAHEVFETIRDLAEEGQTMIIVTHQINAIKNFATRVVFLSHGKIAAQGDVETMFGKSDNEELNKFLKMVDFDDLKE</sequence>
<keyword evidence="3" id="KW-0813">Transport</keyword>
<keyword evidence="6 11" id="KW-0067">ATP-binding</keyword>
<evidence type="ECO:0000256" key="7">
    <source>
        <dbReference type="ARBA" id="ARBA00022970"/>
    </source>
</evidence>
<name>A0A844FDL1_CLOSV</name>
<evidence type="ECO:0000256" key="3">
    <source>
        <dbReference type="ARBA" id="ARBA00022448"/>
    </source>
</evidence>
<dbReference type="InterPro" id="IPR030679">
    <property type="entry name" value="ABC_ATPase_HisP-typ"/>
</dbReference>
<comment type="subcellular location">
    <subcellularLocation>
        <location evidence="1">Cell membrane</location>
        <topology evidence="1">Peripheral membrane protein</topology>
    </subcellularLocation>
</comment>
<comment type="similarity">
    <text evidence="2">Belongs to the ABC transporter superfamily.</text>
</comment>
<keyword evidence="7" id="KW-0029">Amino-acid transport</keyword>
<dbReference type="GO" id="GO:0015424">
    <property type="term" value="F:ABC-type amino acid transporter activity"/>
    <property type="evidence" value="ECO:0007669"/>
    <property type="project" value="InterPro"/>
</dbReference>
<dbReference type="SMART" id="SM00382">
    <property type="entry name" value="AAA"/>
    <property type="match status" value="1"/>
</dbReference>
<dbReference type="GO" id="GO:0005886">
    <property type="term" value="C:plasma membrane"/>
    <property type="evidence" value="ECO:0007669"/>
    <property type="project" value="UniProtKB-SubCell"/>
</dbReference>
<dbReference type="GO" id="GO:0016887">
    <property type="term" value="F:ATP hydrolysis activity"/>
    <property type="evidence" value="ECO:0007669"/>
    <property type="project" value="InterPro"/>
</dbReference>
<dbReference type="Gene3D" id="3.40.50.300">
    <property type="entry name" value="P-loop containing nucleotide triphosphate hydrolases"/>
    <property type="match status" value="1"/>
</dbReference>
<evidence type="ECO:0000256" key="2">
    <source>
        <dbReference type="ARBA" id="ARBA00005417"/>
    </source>
</evidence>
<dbReference type="PROSITE" id="PS50893">
    <property type="entry name" value="ABC_TRANSPORTER_2"/>
    <property type="match status" value="1"/>
</dbReference>
<dbReference type="AlphaFoldDB" id="A0A844FDL1"/>
<dbReference type="InterPro" id="IPR003593">
    <property type="entry name" value="AAA+_ATPase"/>
</dbReference>
<protein>
    <recommendedName>
        <fullName evidence="9">ABC-type quaternary amine transporter</fullName>
        <ecNumber evidence="9">7.6.2.9</ecNumber>
    </recommendedName>
</protein>
<gene>
    <name evidence="11" type="ORF">FYJ37_15550</name>
</gene>
<accession>A0A844FDL1</accession>
<dbReference type="FunFam" id="3.40.50.300:FF:000425">
    <property type="entry name" value="Probable ABC transporter, ATP-binding subunit"/>
    <property type="match status" value="1"/>
</dbReference>
<evidence type="ECO:0000256" key="5">
    <source>
        <dbReference type="ARBA" id="ARBA00022741"/>
    </source>
</evidence>
<proteinExistence type="inferred from homology"/>
<reference evidence="11 12" key="1">
    <citation type="submission" date="2019-08" db="EMBL/GenBank/DDBJ databases">
        <title>In-depth cultivation of the pig gut microbiome towards novel bacterial diversity and tailored functional studies.</title>
        <authorList>
            <person name="Wylensek D."/>
            <person name="Hitch T.C.A."/>
            <person name="Clavel T."/>
        </authorList>
    </citation>
    <scope>NUCLEOTIDE SEQUENCE [LARGE SCALE GENOMIC DNA]</scope>
    <source>
        <strain evidence="11 12">BL-389-WT-3D</strain>
    </source>
</reference>
<dbReference type="Pfam" id="PF00005">
    <property type="entry name" value="ABC_tran"/>
    <property type="match status" value="1"/>
</dbReference>
<dbReference type="PIRSF" id="PIRSF039085">
    <property type="entry name" value="ABC_ATPase_HisP"/>
    <property type="match status" value="1"/>
</dbReference>
<keyword evidence="5" id="KW-0547">Nucleotide-binding</keyword>
<dbReference type="Proteomes" id="UP000462363">
    <property type="component" value="Unassembled WGS sequence"/>
</dbReference>
<dbReference type="GO" id="GO:0005524">
    <property type="term" value="F:ATP binding"/>
    <property type="evidence" value="ECO:0007669"/>
    <property type="project" value="UniProtKB-KW"/>
</dbReference>
<evidence type="ECO:0000256" key="8">
    <source>
        <dbReference type="ARBA" id="ARBA00023136"/>
    </source>
</evidence>
<dbReference type="InterPro" id="IPR017871">
    <property type="entry name" value="ABC_transporter-like_CS"/>
</dbReference>
<organism evidence="11 12">
    <name type="scientific">Clostridium scindens (strain JCM 10418 / VPI 12708)</name>
    <dbReference type="NCBI Taxonomy" id="29347"/>
    <lineage>
        <taxon>Bacteria</taxon>
        <taxon>Bacillati</taxon>
        <taxon>Bacillota</taxon>
        <taxon>Clostridia</taxon>
        <taxon>Lachnospirales</taxon>
        <taxon>Lachnospiraceae</taxon>
    </lineage>
</organism>
<evidence type="ECO:0000256" key="1">
    <source>
        <dbReference type="ARBA" id="ARBA00004202"/>
    </source>
</evidence>
<dbReference type="RefSeq" id="WP_154322935.1">
    <property type="nucleotide sequence ID" value="NZ_CP045695.1"/>
</dbReference>
<evidence type="ECO:0000313" key="12">
    <source>
        <dbReference type="Proteomes" id="UP000462363"/>
    </source>
</evidence>
<evidence type="ECO:0000259" key="10">
    <source>
        <dbReference type="PROSITE" id="PS50893"/>
    </source>
</evidence>
<dbReference type="EC" id="7.6.2.9" evidence="9"/>
<feature type="domain" description="ABC transporter" evidence="10">
    <location>
        <begin position="5"/>
        <end position="235"/>
    </location>
</feature>